<keyword evidence="1" id="KW-1133">Transmembrane helix</keyword>
<feature type="transmembrane region" description="Helical" evidence="1">
    <location>
        <begin position="6"/>
        <end position="25"/>
    </location>
</feature>
<proteinExistence type="predicted"/>
<sequence>MLILRALLMLAVLGVGAAMVLWLLTGKPRYRTWAWKIFRVSVMLVFAVLALFAIERVLAPML</sequence>
<evidence type="ECO:0000313" key="3">
    <source>
        <dbReference type="Proteomes" id="UP000015455"/>
    </source>
</evidence>
<dbReference type="EMBL" id="ATJV01000059">
    <property type="protein sequence ID" value="EPZ15238.1"/>
    <property type="molecule type" value="Genomic_DNA"/>
</dbReference>
<keyword evidence="1" id="KW-0472">Membrane</keyword>
<evidence type="ECO:0000313" key="2">
    <source>
        <dbReference type="EMBL" id="EPZ15238.1"/>
    </source>
</evidence>
<gene>
    <name evidence="2" type="ORF">M622_03690</name>
</gene>
<comment type="caution">
    <text evidence="2">The sequence shown here is derived from an EMBL/GenBank/DDBJ whole genome shotgun (WGS) entry which is preliminary data.</text>
</comment>
<keyword evidence="1" id="KW-0812">Transmembrane</keyword>
<keyword evidence="3" id="KW-1185">Reference proteome</keyword>
<dbReference type="RefSeq" id="WP_021249631.1">
    <property type="nucleotide sequence ID" value="NZ_ATJV01000059.1"/>
</dbReference>
<feature type="transmembrane region" description="Helical" evidence="1">
    <location>
        <begin position="37"/>
        <end position="54"/>
    </location>
</feature>
<name>T0AXD7_9RHOO</name>
<dbReference type="Proteomes" id="UP000015455">
    <property type="component" value="Unassembled WGS sequence"/>
</dbReference>
<evidence type="ECO:0000256" key="1">
    <source>
        <dbReference type="SAM" id="Phobius"/>
    </source>
</evidence>
<dbReference type="OrthoDB" id="9182802at2"/>
<dbReference type="STRING" id="1348657.M622_03690"/>
<accession>T0AXD7</accession>
<dbReference type="AlphaFoldDB" id="T0AXD7"/>
<protein>
    <submittedName>
        <fullName evidence="2">Uncharacterized protein</fullName>
    </submittedName>
</protein>
<dbReference type="PATRIC" id="fig|1348657.5.peg.2217"/>
<organism evidence="2 3">
    <name type="scientific">Thauera terpenica 58Eu</name>
    <dbReference type="NCBI Taxonomy" id="1348657"/>
    <lineage>
        <taxon>Bacteria</taxon>
        <taxon>Pseudomonadati</taxon>
        <taxon>Pseudomonadota</taxon>
        <taxon>Betaproteobacteria</taxon>
        <taxon>Rhodocyclales</taxon>
        <taxon>Zoogloeaceae</taxon>
        <taxon>Thauera</taxon>
    </lineage>
</organism>
<reference evidence="2 3" key="1">
    <citation type="submission" date="2013-06" db="EMBL/GenBank/DDBJ databases">
        <title>Draft genome sequence of Thauera terpenica.</title>
        <authorList>
            <person name="Liu B."/>
            <person name="Frostegard A.H."/>
            <person name="Shapleigh J.P."/>
        </authorList>
    </citation>
    <scope>NUCLEOTIDE SEQUENCE [LARGE SCALE GENOMIC DNA]</scope>
    <source>
        <strain evidence="2 3">58Eu</strain>
    </source>
</reference>